<reference evidence="3" key="1">
    <citation type="submission" date="2023-07" db="EMBL/GenBank/DDBJ databases">
        <title>30 novel species of actinomycetes from the DSMZ collection.</title>
        <authorList>
            <person name="Nouioui I."/>
        </authorList>
    </citation>
    <scope>NUCLEOTIDE SEQUENCE [LARGE SCALE GENOMIC DNA]</scope>
    <source>
        <strain evidence="3">DSM 41699</strain>
    </source>
</reference>
<dbReference type="GO" id="GO:0008168">
    <property type="term" value="F:methyltransferase activity"/>
    <property type="evidence" value="ECO:0007669"/>
    <property type="project" value="UniProtKB-KW"/>
</dbReference>
<dbReference type="Proteomes" id="UP001183809">
    <property type="component" value="Unassembled WGS sequence"/>
</dbReference>
<sequence length="227" mass="24449">MNAEEPDFLRTARASYDAMAPDYAAHVPDGLLTRPLDRALVTAFADLVRDNGPAPVADLGCGLGHVTVRLDALGVPVFGVDLSPRMVTLARRAHPGLRFHVGTVTALDLPPETLGGIAALDVVGHVPTGHLSTVFTEFQRILVPGGQVLLGFRAGTDDRTRLTERFGHGIELDHYWHAPETIIGQLAEAGLLVHARTLLDPDEDEKRDRVFLLARKPSAGRPQRSGA</sequence>
<dbReference type="GO" id="GO:0032259">
    <property type="term" value="P:methylation"/>
    <property type="evidence" value="ECO:0007669"/>
    <property type="project" value="UniProtKB-KW"/>
</dbReference>
<protein>
    <submittedName>
        <fullName evidence="2">Methyltransferase domain-containing protein</fullName>
    </submittedName>
</protein>
<accession>A0ABU2U0Q7</accession>
<dbReference type="SUPFAM" id="SSF53335">
    <property type="entry name" value="S-adenosyl-L-methionine-dependent methyltransferases"/>
    <property type="match status" value="1"/>
</dbReference>
<proteinExistence type="predicted"/>
<dbReference type="InterPro" id="IPR041698">
    <property type="entry name" value="Methyltransf_25"/>
</dbReference>
<keyword evidence="2" id="KW-0808">Transferase</keyword>
<dbReference type="EMBL" id="JAVREY010000042">
    <property type="protein sequence ID" value="MDT0466764.1"/>
    <property type="molecule type" value="Genomic_DNA"/>
</dbReference>
<comment type="caution">
    <text evidence="2">The sequence shown here is derived from an EMBL/GenBank/DDBJ whole genome shotgun (WGS) entry which is preliminary data.</text>
</comment>
<feature type="domain" description="Methyltransferase" evidence="1">
    <location>
        <begin position="56"/>
        <end position="146"/>
    </location>
</feature>
<dbReference type="RefSeq" id="WP_311698223.1">
    <property type="nucleotide sequence ID" value="NZ_JAVREY010000042.1"/>
</dbReference>
<evidence type="ECO:0000313" key="2">
    <source>
        <dbReference type="EMBL" id="MDT0466764.1"/>
    </source>
</evidence>
<gene>
    <name evidence="2" type="ORF">RM764_27805</name>
</gene>
<dbReference type="Pfam" id="PF13649">
    <property type="entry name" value="Methyltransf_25"/>
    <property type="match status" value="1"/>
</dbReference>
<keyword evidence="3" id="KW-1185">Reference proteome</keyword>
<dbReference type="CDD" id="cd02440">
    <property type="entry name" value="AdoMet_MTases"/>
    <property type="match status" value="1"/>
</dbReference>
<evidence type="ECO:0000259" key="1">
    <source>
        <dbReference type="Pfam" id="PF13649"/>
    </source>
</evidence>
<evidence type="ECO:0000313" key="3">
    <source>
        <dbReference type="Proteomes" id="UP001183809"/>
    </source>
</evidence>
<name>A0ABU2U0Q7_9ACTN</name>
<dbReference type="Gene3D" id="3.40.50.150">
    <property type="entry name" value="Vaccinia Virus protein VP39"/>
    <property type="match status" value="1"/>
</dbReference>
<keyword evidence="2" id="KW-0489">Methyltransferase</keyword>
<dbReference type="InterPro" id="IPR029063">
    <property type="entry name" value="SAM-dependent_MTases_sf"/>
</dbReference>
<organism evidence="2 3">
    <name type="scientific">Streptomyces gibsoniae</name>
    <dbReference type="NCBI Taxonomy" id="3075529"/>
    <lineage>
        <taxon>Bacteria</taxon>
        <taxon>Bacillati</taxon>
        <taxon>Actinomycetota</taxon>
        <taxon>Actinomycetes</taxon>
        <taxon>Kitasatosporales</taxon>
        <taxon>Streptomycetaceae</taxon>
        <taxon>Streptomyces</taxon>
    </lineage>
</organism>